<dbReference type="SUPFAM" id="SSF48208">
    <property type="entry name" value="Six-hairpin glycosidases"/>
    <property type="match status" value="1"/>
</dbReference>
<name>A0A0G4LKE1_VERLO</name>
<proteinExistence type="predicted"/>
<protein>
    <recommendedName>
        <fullName evidence="2">1,4-alpha-D-glucan glucohydrolase</fullName>
    </recommendedName>
    <alternativeName>
        <fullName evidence="1">Glucan 1,4-alpha-glucosidase</fullName>
    </alternativeName>
</protein>
<dbReference type="GO" id="GO:0004553">
    <property type="term" value="F:hydrolase activity, hydrolyzing O-glycosyl compounds"/>
    <property type="evidence" value="ECO:0007669"/>
    <property type="project" value="TreeGrafter"/>
</dbReference>
<keyword evidence="3" id="KW-0732">Signal</keyword>
<evidence type="ECO:0000256" key="1">
    <source>
        <dbReference type="ARBA" id="ARBA00033442"/>
    </source>
</evidence>
<dbReference type="InterPro" id="IPR011613">
    <property type="entry name" value="GH15-like"/>
</dbReference>
<feature type="domain" description="GH15-like" evidence="4">
    <location>
        <begin position="40"/>
        <end position="135"/>
    </location>
</feature>
<sequence length="146" mass="15424">MRFSSILSLGGLAVQSVSGLPGTLEKRVNVDQWIQQELPIARAQLLCNIGPNGCNSAGVASGLVIASPSKSDPDYFFHWTRDAGLVFKAIIDLFVENYDAGLQQNIQNFIVGQAKLQTVNNPSGSFSSGAGLGEANATARLFALSP</sequence>
<evidence type="ECO:0000313" key="5">
    <source>
        <dbReference type="EMBL" id="CRK22506.1"/>
    </source>
</evidence>
<dbReference type="Gene3D" id="1.50.10.10">
    <property type="match status" value="1"/>
</dbReference>
<feature type="signal peptide" evidence="3">
    <location>
        <begin position="1"/>
        <end position="19"/>
    </location>
</feature>
<reference evidence="6" key="1">
    <citation type="submission" date="2015-05" db="EMBL/GenBank/DDBJ databases">
        <authorList>
            <person name="Fogelqvist Johan"/>
        </authorList>
    </citation>
    <scope>NUCLEOTIDE SEQUENCE [LARGE SCALE GENOMIC DNA]</scope>
</reference>
<evidence type="ECO:0000313" key="6">
    <source>
        <dbReference type="Proteomes" id="UP000045706"/>
    </source>
</evidence>
<dbReference type="GO" id="GO:0000324">
    <property type="term" value="C:fungal-type vacuole"/>
    <property type="evidence" value="ECO:0007669"/>
    <property type="project" value="TreeGrafter"/>
</dbReference>
<dbReference type="PANTHER" id="PTHR31616">
    <property type="entry name" value="TREHALASE"/>
    <property type="match status" value="1"/>
</dbReference>
<organism evidence="5 6">
    <name type="scientific">Verticillium longisporum</name>
    <name type="common">Verticillium dahliae var. longisporum</name>
    <dbReference type="NCBI Taxonomy" id="100787"/>
    <lineage>
        <taxon>Eukaryota</taxon>
        <taxon>Fungi</taxon>
        <taxon>Dikarya</taxon>
        <taxon>Ascomycota</taxon>
        <taxon>Pezizomycotina</taxon>
        <taxon>Sordariomycetes</taxon>
        <taxon>Hypocreomycetidae</taxon>
        <taxon>Glomerellales</taxon>
        <taxon>Plectosphaerellaceae</taxon>
        <taxon>Verticillium</taxon>
    </lineage>
</organism>
<dbReference type="InterPro" id="IPR008928">
    <property type="entry name" value="6-hairpin_glycosidase_sf"/>
</dbReference>
<feature type="chain" id="PRO_5002566832" description="1,4-alpha-D-glucan glucohydrolase" evidence="3">
    <location>
        <begin position="20"/>
        <end position="146"/>
    </location>
</feature>
<dbReference type="PANTHER" id="PTHR31616:SF12">
    <property type="entry name" value="GLUCOAMYLASE"/>
    <property type="match status" value="1"/>
</dbReference>
<accession>A0A0G4LKE1</accession>
<dbReference type="InterPro" id="IPR012341">
    <property type="entry name" value="6hp_glycosidase-like_sf"/>
</dbReference>
<evidence type="ECO:0000256" key="2">
    <source>
        <dbReference type="ARBA" id="ARBA00033473"/>
    </source>
</evidence>
<evidence type="ECO:0000259" key="4">
    <source>
        <dbReference type="Pfam" id="PF00723"/>
    </source>
</evidence>
<dbReference type="GO" id="GO:0005975">
    <property type="term" value="P:carbohydrate metabolic process"/>
    <property type="evidence" value="ECO:0007669"/>
    <property type="project" value="InterPro"/>
</dbReference>
<dbReference type="EMBL" id="CVQI01013335">
    <property type="protein sequence ID" value="CRK22506.1"/>
    <property type="molecule type" value="Genomic_DNA"/>
</dbReference>
<gene>
    <name evidence="5" type="ORF">BN1723_002929</name>
</gene>
<dbReference type="Pfam" id="PF00723">
    <property type="entry name" value="Glyco_hydro_15"/>
    <property type="match status" value="1"/>
</dbReference>
<dbReference type="Proteomes" id="UP000045706">
    <property type="component" value="Unassembled WGS sequence"/>
</dbReference>
<evidence type="ECO:0000256" key="3">
    <source>
        <dbReference type="SAM" id="SignalP"/>
    </source>
</evidence>
<dbReference type="AlphaFoldDB" id="A0A0G4LKE1"/>